<proteinExistence type="predicted"/>
<dbReference type="EMBL" id="HACA01025383">
    <property type="protein sequence ID" value="CDW42744.1"/>
    <property type="molecule type" value="Transcribed_RNA"/>
</dbReference>
<accession>A0A0K2UWW2</accession>
<sequence>MENRLFLECCTLVPLSNIARMFFRRRLLCNPIRFEFI</sequence>
<organism evidence="1">
    <name type="scientific">Lepeophtheirus salmonis</name>
    <name type="common">Salmon louse</name>
    <name type="synonym">Caligus salmonis</name>
    <dbReference type="NCBI Taxonomy" id="72036"/>
    <lineage>
        <taxon>Eukaryota</taxon>
        <taxon>Metazoa</taxon>
        <taxon>Ecdysozoa</taxon>
        <taxon>Arthropoda</taxon>
        <taxon>Crustacea</taxon>
        <taxon>Multicrustacea</taxon>
        <taxon>Hexanauplia</taxon>
        <taxon>Copepoda</taxon>
        <taxon>Siphonostomatoida</taxon>
        <taxon>Caligidae</taxon>
        <taxon>Lepeophtheirus</taxon>
    </lineage>
</organism>
<protein>
    <submittedName>
        <fullName evidence="1">Uncharacterized protein</fullName>
    </submittedName>
</protein>
<name>A0A0K2UWW2_LEPSM</name>
<dbReference type="AlphaFoldDB" id="A0A0K2UWW2"/>
<reference evidence="1" key="1">
    <citation type="submission" date="2014-05" db="EMBL/GenBank/DDBJ databases">
        <authorList>
            <person name="Chronopoulou M."/>
        </authorList>
    </citation>
    <scope>NUCLEOTIDE SEQUENCE</scope>
    <source>
        <tissue evidence="1">Whole organism</tissue>
    </source>
</reference>
<evidence type="ECO:0000313" key="1">
    <source>
        <dbReference type="EMBL" id="CDW42744.1"/>
    </source>
</evidence>